<dbReference type="SUPFAM" id="SSF143865">
    <property type="entry name" value="CorA soluble domain-like"/>
    <property type="match status" value="1"/>
</dbReference>
<dbReference type="RefSeq" id="WP_309262332.1">
    <property type="nucleotide sequence ID" value="NZ_JARUHG010000002.1"/>
</dbReference>
<protein>
    <recommendedName>
        <fullName evidence="8">Magnesium transport protein CorA</fullName>
    </recommendedName>
</protein>
<keyword evidence="7 8" id="KW-0472">Membrane</keyword>
<gene>
    <name evidence="8 9" type="primary">corA</name>
    <name evidence="9" type="ORF">P8609_09355</name>
</gene>
<dbReference type="InterPro" id="IPR045861">
    <property type="entry name" value="CorA_cytoplasmic_dom"/>
</dbReference>
<accession>A0ABU1CDC1</accession>
<dbReference type="CDD" id="cd12830">
    <property type="entry name" value="MtCorA-like"/>
    <property type="match status" value="1"/>
</dbReference>
<dbReference type="Pfam" id="PF01544">
    <property type="entry name" value="CorA"/>
    <property type="match status" value="1"/>
</dbReference>
<dbReference type="InterPro" id="IPR002523">
    <property type="entry name" value="MgTranspt_CorA/ZnTranspt_ZntB"/>
</dbReference>
<dbReference type="Gene3D" id="1.20.58.340">
    <property type="entry name" value="Magnesium transport protein CorA, transmembrane region"/>
    <property type="match status" value="2"/>
</dbReference>
<evidence type="ECO:0000256" key="3">
    <source>
        <dbReference type="ARBA" id="ARBA00022448"/>
    </source>
</evidence>
<organism evidence="9 10">
    <name type="scientific">Lysobacter arvi</name>
    <dbReference type="NCBI Taxonomy" id="3038776"/>
    <lineage>
        <taxon>Bacteria</taxon>
        <taxon>Pseudomonadati</taxon>
        <taxon>Pseudomonadota</taxon>
        <taxon>Gammaproteobacteria</taxon>
        <taxon>Lysobacterales</taxon>
        <taxon>Lysobacteraceae</taxon>
        <taxon>Lysobacter</taxon>
    </lineage>
</organism>
<sequence length="342" mass="38593">MSTPSPVPPTTQAHRLDLPQCVVNCAAYDRGGKRREIGLDEISDVLAKDDDTFVWVGLYEPEDAILTKLQEEFCLHDLAIEDARNAHQRPKIETYGNSLFIVVHTAQSVDSHIRFGETHIFVGPRYLVTVRHGASTSYAPARARFERDADDLAHGPGAALYTVLDLIVDNFQPIVQEFSQDLNELEQDIFAEEFRSETVKHLYDLKRELTRLRMAVAPLQDILGQLTRARTGLIDEESQLYFRDVLDHAVRLNETTDTLREMLTAAMSVNLSLVTIHQGEVVKRLAGWAALLAAPTLITSWYGMNFAHMPELEGRWSYPALIVLVGLVCVVLYALLRRAKWL</sequence>
<comment type="similarity">
    <text evidence="2 8">Belongs to the CorA metal ion transporter (MIT) (TC 1.A.35) family.</text>
</comment>
<reference evidence="9 10" key="1">
    <citation type="submission" date="2023-04" db="EMBL/GenBank/DDBJ databases">
        <title>Lysobacter sp. strain UC isolated from soil sample.</title>
        <authorList>
            <person name="Choksket S."/>
            <person name="Harshvardhan F."/>
            <person name="Rana R."/>
            <person name="Patil P.B."/>
            <person name="Korpole S."/>
        </authorList>
    </citation>
    <scope>NUCLEOTIDE SEQUENCE [LARGE SCALE GENOMIC DNA]</scope>
    <source>
        <strain evidence="9 10">UC</strain>
    </source>
</reference>
<dbReference type="Gene3D" id="3.30.460.20">
    <property type="entry name" value="CorA soluble domain-like"/>
    <property type="match status" value="1"/>
</dbReference>
<keyword evidence="4 8" id="KW-1003">Cell membrane</keyword>
<dbReference type="InterPro" id="IPR004488">
    <property type="entry name" value="Mg/Co-transport_prot_CorA"/>
</dbReference>
<dbReference type="EMBL" id="JARUHG010000002">
    <property type="protein sequence ID" value="MDR0183177.1"/>
    <property type="molecule type" value="Genomic_DNA"/>
</dbReference>
<keyword evidence="8" id="KW-0406">Ion transport</keyword>
<evidence type="ECO:0000256" key="6">
    <source>
        <dbReference type="ARBA" id="ARBA00022989"/>
    </source>
</evidence>
<evidence type="ECO:0000256" key="2">
    <source>
        <dbReference type="ARBA" id="ARBA00009765"/>
    </source>
</evidence>
<evidence type="ECO:0000313" key="9">
    <source>
        <dbReference type="EMBL" id="MDR0183177.1"/>
    </source>
</evidence>
<proteinExistence type="inferred from homology"/>
<keyword evidence="5 8" id="KW-0812">Transmembrane</keyword>
<dbReference type="NCBIfam" id="TIGR00383">
    <property type="entry name" value="corA"/>
    <property type="match status" value="1"/>
</dbReference>
<evidence type="ECO:0000256" key="4">
    <source>
        <dbReference type="ARBA" id="ARBA00022475"/>
    </source>
</evidence>
<keyword evidence="10" id="KW-1185">Reference proteome</keyword>
<keyword evidence="3 8" id="KW-0813">Transport</keyword>
<comment type="function">
    <text evidence="8">Mediates influx of magnesium ions.</text>
</comment>
<evidence type="ECO:0000256" key="1">
    <source>
        <dbReference type="ARBA" id="ARBA00004651"/>
    </source>
</evidence>
<dbReference type="PANTHER" id="PTHR46494:SF1">
    <property type="entry name" value="CORA FAMILY METAL ION TRANSPORTER (EUROFUNG)"/>
    <property type="match status" value="1"/>
</dbReference>
<evidence type="ECO:0000313" key="10">
    <source>
        <dbReference type="Proteomes" id="UP001233535"/>
    </source>
</evidence>
<feature type="transmembrane region" description="Helical" evidence="8">
    <location>
        <begin position="285"/>
        <end position="304"/>
    </location>
</feature>
<dbReference type="SUPFAM" id="SSF144083">
    <property type="entry name" value="Magnesium transport protein CorA, transmembrane region"/>
    <property type="match status" value="1"/>
</dbReference>
<evidence type="ECO:0000256" key="5">
    <source>
        <dbReference type="ARBA" id="ARBA00022692"/>
    </source>
</evidence>
<keyword evidence="6 8" id="KW-1133">Transmembrane helix</keyword>
<dbReference type="InterPro" id="IPR045863">
    <property type="entry name" value="CorA_TM1_TM2"/>
</dbReference>
<comment type="caution">
    <text evidence="9">The sequence shown here is derived from an EMBL/GenBank/DDBJ whole genome shotgun (WGS) entry which is preliminary data.</text>
</comment>
<dbReference type="Proteomes" id="UP001233535">
    <property type="component" value="Unassembled WGS sequence"/>
</dbReference>
<evidence type="ECO:0000256" key="8">
    <source>
        <dbReference type="RuleBase" id="RU362010"/>
    </source>
</evidence>
<dbReference type="PANTHER" id="PTHR46494">
    <property type="entry name" value="CORA FAMILY METAL ION TRANSPORTER (EUROFUNG)"/>
    <property type="match status" value="1"/>
</dbReference>
<name>A0ABU1CDC1_9GAMM</name>
<evidence type="ECO:0000256" key="7">
    <source>
        <dbReference type="ARBA" id="ARBA00023136"/>
    </source>
</evidence>
<keyword evidence="8" id="KW-0460">Magnesium</keyword>
<comment type="subcellular location">
    <subcellularLocation>
        <location evidence="1">Cell membrane</location>
        <topology evidence="1">Multi-pass membrane protein</topology>
    </subcellularLocation>
    <subcellularLocation>
        <location evidence="8">Membrane</location>
        <topology evidence="8">Multi-pass membrane protein</topology>
    </subcellularLocation>
</comment>
<feature type="transmembrane region" description="Helical" evidence="8">
    <location>
        <begin position="316"/>
        <end position="336"/>
    </location>
</feature>